<evidence type="ECO:0000313" key="3">
    <source>
        <dbReference type="EMBL" id="MBP2367505.1"/>
    </source>
</evidence>
<feature type="transmembrane region" description="Helical" evidence="1">
    <location>
        <begin position="239"/>
        <end position="264"/>
    </location>
</feature>
<evidence type="ECO:0000259" key="2">
    <source>
        <dbReference type="Pfam" id="PF04235"/>
    </source>
</evidence>
<feature type="transmembrane region" description="Helical" evidence="1">
    <location>
        <begin position="102"/>
        <end position="119"/>
    </location>
</feature>
<evidence type="ECO:0000313" key="4">
    <source>
        <dbReference type="Proteomes" id="UP001519295"/>
    </source>
</evidence>
<dbReference type="Pfam" id="PF04235">
    <property type="entry name" value="DUF418"/>
    <property type="match status" value="1"/>
</dbReference>
<organism evidence="3 4">
    <name type="scientific">Pseudonocardia parietis</name>
    <dbReference type="NCBI Taxonomy" id="570936"/>
    <lineage>
        <taxon>Bacteria</taxon>
        <taxon>Bacillati</taxon>
        <taxon>Actinomycetota</taxon>
        <taxon>Actinomycetes</taxon>
        <taxon>Pseudonocardiales</taxon>
        <taxon>Pseudonocardiaceae</taxon>
        <taxon>Pseudonocardia</taxon>
    </lineage>
</organism>
<dbReference type="PANTHER" id="PTHR30590:SF2">
    <property type="entry name" value="INNER MEMBRANE PROTEIN"/>
    <property type="match status" value="1"/>
</dbReference>
<protein>
    <submittedName>
        <fullName evidence="3">Membrane protein YeiB</fullName>
    </submittedName>
</protein>
<name>A0ABS4VU91_9PSEU</name>
<feature type="domain" description="DUF418" evidence="2">
    <location>
        <begin position="188"/>
        <end position="353"/>
    </location>
</feature>
<dbReference type="Proteomes" id="UP001519295">
    <property type="component" value="Unassembled WGS sequence"/>
</dbReference>
<sequence length="362" mass="37896">MLLLIALAHSRQLHAGGNSYATPAGGGPVDVAVQWLLTSFVDGRAAPLFGILFGYGLVQMTRRYSGPNGDPAQARLLIRRRGAWLIVFGIAHVVLLYGGDVIGAYGAFAVMFAGVVSWSSRRLWTVMTITLAFGVAAASLLQLVTPADAPLAVGPTLLDSAILRTSALPVLPIAAVSMAPSVLIGVLAARMRLLEQPDRYRPLLRRFALIGFPVAVLGAQPVALQAVGLWTPDSPAADALGLAVFAATGIVGGLAFLAAIALVADRLGDRRGPVTTALVACGRRSMTFYIAQSPVWLVLTEPSLLDLGGRLGAATAAGVAVATWAGTVVIAYALERTGRRGPFEALLRHLTYRSRPRPRPAA</sequence>
<dbReference type="PANTHER" id="PTHR30590">
    <property type="entry name" value="INNER MEMBRANE PROTEIN"/>
    <property type="match status" value="1"/>
</dbReference>
<keyword evidence="1" id="KW-0472">Membrane</keyword>
<proteinExistence type="predicted"/>
<feature type="transmembrane region" description="Helical" evidence="1">
    <location>
        <begin position="167"/>
        <end position="187"/>
    </location>
</feature>
<comment type="caution">
    <text evidence="3">The sequence shown here is derived from an EMBL/GenBank/DDBJ whole genome shotgun (WGS) entry which is preliminary data.</text>
</comment>
<dbReference type="InterPro" id="IPR052529">
    <property type="entry name" value="Bact_Transport_Assoc"/>
</dbReference>
<dbReference type="EMBL" id="JAGINU010000001">
    <property type="protein sequence ID" value="MBP2367505.1"/>
    <property type="molecule type" value="Genomic_DNA"/>
</dbReference>
<feature type="transmembrane region" description="Helical" evidence="1">
    <location>
        <begin position="311"/>
        <end position="334"/>
    </location>
</feature>
<keyword evidence="1" id="KW-0812">Transmembrane</keyword>
<reference evidence="3 4" key="1">
    <citation type="submission" date="2021-03" db="EMBL/GenBank/DDBJ databases">
        <title>Sequencing the genomes of 1000 actinobacteria strains.</title>
        <authorList>
            <person name="Klenk H.-P."/>
        </authorList>
    </citation>
    <scope>NUCLEOTIDE SEQUENCE [LARGE SCALE GENOMIC DNA]</scope>
    <source>
        <strain evidence="3 4">DSM 45256</strain>
    </source>
</reference>
<keyword evidence="4" id="KW-1185">Reference proteome</keyword>
<feature type="transmembrane region" description="Helical" evidence="1">
    <location>
        <begin position="78"/>
        <end position="96"/>
    </location>
</feature>
<feature type="transmembrane region" description="Helical" evidence="1">
    <location>
        <begin position="126"/>
        <end position="147"/>
    </location>
</feature>
<feature type="transmembrane region" description="Helical" evidence="1">
    <location>
        <begin position="31"/>
        <end position="58"/>
    </location>
</feature>
<dbReference type="InterPro" id="IPR007349">
    <property type="entry name" value="DUF418"/>
</dbReference>
<evidence type="ECO:0000256" key="1">
    <source>
        <dbReference type="SAM" id="Phobius"/>
    </source>
</evidence>
<feature type="transmembrane region" description="Helical" evidence="1">
    <location>
        <begin position="276"/>
        <end position="299"/>
    </location>
</feature>
<feature type="transmembrane region" description="Helical" evidence="1">
    <location>
        <begin position="207"/>
        <end position="227"/>
    </location>
</feature>
<dbReference type="RefSeq" id="WP_210027642.1">
    <property type="nucleotide sequence ID" value="NZ_JAGINU010000001.1"/>
</dbReference>
<gene>
    <name evidence="3" type="ORF">JOF36_003201</name>
</gene>
<accession>A0ABS4VU91</accession>
<keyword evidence="1" id="KW-1133">Transmembrane helix</keyword>